<protein>
    <recommendedName>
        <fullName evidence="2">Luciferase-like domain-containing protein</fullName>
    </recommendedName>
</protein>
<dbReference type="KEGG" id="kal:KALB_4643"/>
<reference evidence="3 4" key="1">
    <citation type="journal article" date="2014" name="BMC Genomics">
        <title>Complete genome sequence of producer of the glycopeptide antibiotic Aculeximycin Kutzneria albida DSM 43870T, a representative of minor genus of Pseudonocardiaceae.</title>
        <authorList>
            <person name="Rebets Y."/>
            <person name="Tokovenko B."/>
            <person name="Lushchyk I."/>
            <person name="Ruckert C."/>
            <person name="Zaburannyi N."/>
            <person name="Bechthold A."/>
            <person name="Kalinowski J."/>
            <person name="Luzhetskyy A."/>
        </authorList>
    </citation>
    <scope>NUCLEOTIDE SEQUENCE [LARGE SCALE GENOMIC DNA]</scope>
    <source>
        <strain evidence="3">DSM 43870</strain>
    </source>
</reference>
<accession>W5WB60</accession>
<keyword evidence="4" id="KW-1185">Reference proteome</keyword>
<sequence>MTIGVSLQPSSVEAGGVNAVDEVVAQARAAREAGLGSVWFGQRFDYDGIDLAGLVGREVPDLRVGTAAVPILGRHPILLAAQAQTAQAATHGRYTLGIALGAAGLLGPAFGVDNERPIKRLREFLHVLRSIFDTGSADLRGETITAVTPLPAGLAGARPSVPVLVAAMGPQALRATGELAEGTLPFLAGPRALGEHIVPTLTAAAEAAGRPRPRVVALVAAVVTEDTAAVREASNSAMALYERIPSYQRVIALSGAERAADLALIGDEEAVAKGIRQYFEAGATEVVLTQTGLGGPLAQQRTWRLAGELSARG</sequence>
<organism evidence="3 4">
    <name type="scientific">Kutzneria albida DSM 43870</name>
    <dbReference type="NCBI Taxonomy" id="1449976"/>
    <lineage>
        <taxon>Bacteria</taxon>
        <taxon>Bacillati</taxon>
        <taxon>Actinomycetota</taxon>
        <taxon>Actinomycetes</taxon>
        <taxon>Pseudonocardiales</taxon>
        <taxon>Pseudonocardiaceae</taxon>
        <taxon>Kutzneria</taxon>
    </lineage>
</organism>
<dbReference type="PATRIC" id="fig|1449976.3.peg.4676"/>
<feature type="domain" description="Luciferase-like" evidence="2">
    <location>
        <begin position="8"/>
        <end position="284"/>
    </location>
</feature>
<dbReference type="OrthoDB" id="7054907at2"/>
<evidence type="ECO:0000313" key="4">
    <source>
        <dbReference type="Proteomes" id="UP000019225"/>
    </source>
</evidence>
<dbReference type="InterPro" id="IPR050564">
    <property type="entry name" value="F420-G6PD/mer"/>
</dbReference>
<dbReference type="Proteomes" id="UP000019225">
    <property type="component" value="Chromosome"/>
</dbReference>
<evidence type="ECO:0000259" key="2">
    <source>
        <dbReference type="Pfam" id="PF00296"/>
    </source>
</evidence>
<dbReference type="HOGENOM" id="CLU_027853_5_4_11"/>
<evidence type="ECO:0000256" key="1">
    <source>
        <dbReference type="ARBA" id="ARBA00023002"/>
    </source>
</evidence>
<name>W5WB60_9PSEU</name>
<dbReference type="InterPro" id="IPR011251">
    <property type="entry name" value="Luciferase-like_dom"/>
</dbReference>
<dbReference type="eggNOG" id="COG2141">
    <property type="taxonomic scope" value="Bacteria"/>
</dbReference>
<dbReference type="InterPro" id="IPR019910">
    <property type="entry name" value="Lucif-like_OxRdtase_MSMEG_4879"/>
</dbReference>
<dbReference type="RefSeq" id="WP_025358051.1">
    <property type="nucleotide sequence ID" value="NZ_CP007155.1"/>
</dbReference>
<dbReference type="SUPFAM" id="SSF51679">
    <property type="entry name" value="Bacterial luciferase-like"/>
    <property type="match status" value="1"/>
</dbReference>
<dbReference type="Gene3D" id="3.20.20.30">
    <property type="entry name" value="Luciferase-like domain"/>
    <property type="match status" value="1"/>
</dbReference>
<dbReference type="AlphaFoldDB" id="W5WB60"/>
<dbReference type="PANTHER" id="PTHR43244">
    <property type="match status" value="1"/>
</dbReference>
<dbReference type="InterPro" id="IPR036661">
    <property type="entry name" value="Luciferase-like_sf"/>
</dbReference>
<dbReference type="CDD" id="cd01097">
    <property type="entry name" value="Tetrahydromethanopterin_reductase"/>
    <property type="match status" value="1"/>
</dbReference>
<dbReference type="EMBL" id="CP007155">
    <property type="protein sequence ID" value="AHH98005.1"/>
    <property type="molecule type" value="Genomic_DNA"/>
</dbReference>
<dbReference type="STRING" id="1449976.KALB_4643"/>
<dbReference type="GO" id="GO:0016705">
    <property type="term" value="F:oxidoreductase activity, acting on paired donors, with incorporation or reduction of molecular oxygen"/>
    <property type="evidence" value="ECO:0007669"/>
    <property type="project" value="InterPro"/>
</dbReference>
<gene>
    <name evidence="3" type="ORF">KALB_4643</name>
</gene>
<dbReference type="Pfam" id="PF00296">
    <property type="entry name" value="Bac_luciferase"/>
    <property type="match status" value="1"/>
</dbReference>
<evidence type="ECO:0000313" key="3">
    <source>
        <dbReference type="EMBL" id="AHH98005.1"/>
    </source>
</evidence>
<keyword evidence="1" id="KW-0560">Oxidoreductase</keyword>
<proteinExistence type="predicted"/>
<dbReference type="PANTHER" id="PTHR43244:SF1">
    <property type="entry name" value="5,10-METHYLENETETRAHYDROMETHANOPTERIN REDUCTASE"/>
    <property type="match status" value="1"/>
</dbReference>
<dbReference type="NCBIfam" id="TIGR03564">
    <property type="entry name" value="F420_MSMEG_4879"/>
    <property type="match status" value="1"/>
</dbReference>